<keyword evidence="2" id="KW-0677">Repeat</keyword>
<dbReference type="GO" id="GO:0097367">
    <property type="term" value="F:carbohydrate derivative binding"/>
    <property type="evidence" value="ECO:0007669"/>
    <property type="project" value="InterPro"/>
</dbReference>
<keyword evidence="9" id="KW-0413">Isomerase</keyword>
<organism evidence="9 10">
    <name type="scientific">Allosphingosinicella indica</name>
    <dbReference type="NCBI Taxonomy" id="941907"/>
    <lineage>
        <taxon>Bacteria</taxon>
        <taxon>Pseudomonadati</taxon>
        <taxon>Pseudomonadota</taxon>
        <taxon>Alphaproteobacteria</taxon>
        <taxon>Sphingomonadales</taxon>
        <taxon>Sphingomonadaceae</taxon>
        <taxon>Allosphingosinicella</taxon>
    </lineage>
</organism>
<evidence type="ECO:0000256" key="4">
    <source>
        <dbReference type="PIRNR" id="PIRNR004692"/>
    </source>
</evidence>
<dbReference type="PROSITE" id="PS51464">
    <property type="entry name" value="SIS"/>
    <property type="match status" value="1"/>
</dbReference>
<feature type="domain" description="CBS" evidence="7">
    <location>
        <begin position="214"/>
        <end position="272"/>
    </location>
</feature>
<dbReference type="SMART" id="SM00116">
    <property type="entry name" value="CBS"/>
    <property type="match status" value="2"/>
</dbReference>
<dbReference type="SUPFAM" id="SSF53697">
    <property type="entry name" value="SIS domain"/>
    <property type="match status" value="1"/>
</dbReference>
<dbReference type="PANTHER" id="PTHR42745:SF1">
    <property type="entry name" value="ARABINOSE 5-PHOSPHATE ISOMERASE KDSD"/>
    <property type="match status" value="1"/>
</dbReference>
<dbReference type="InterPro" id="IPR050986">
    <property type="entry name" value="GutQ/KpsF_isomerases"/>
</dbReference>
<accession>A0A1X7GUS0</accession>
<dbReference type="PANTHER" id="PTHR42745">
    <property type="match status" value="1"/>
</dbReference>
<keyword evidence="10" id="KW-1185">Reference proteome</keyword>
<dbReference type="InterPro" id="IPR001347">
    <property type="entry name" value="SIS_dom"/>
</dbReference>
<feature type="site" description="Catalytically relevant" evidence="5">
    <location>
        <position position="64"/>
    </location>
</feature>
<name>A0A1X7GUS0_9SPHN</name>
<evidence type="ECO:0000259" key="7">
    <source>
        <dbReference type="PROSITE" id="PS51371"/>
    </source>
</evidence>
<dbReference type="Proteomes" id="UP000192934">
    <property type="component" value="Chromosome I"/>
</dbReference>
<dbReference type="PIRSF" id="PIRSF004692">
    <property type="entry name" value="KdsD_KpsF"/>
    <property type="match status" value="1"/>
</dbReference>
<dbReference type="CDD" id="cd04604">
    <property type="entry name" value="CBS_pair_SIS_assoc"/>
    <property type="match status" value="1"/>
</dbReference>
<comment type="similarity">
    <text evidence="1 4">Belongs to the SIS family. GutQ/KpsF subfamily.</text>
</comment>
<dbReference type="InterPro" id="IPR046348">
    <property type="entry name" value="SIS_dom_sf"/>
</dbReference>
<evidence type="ECO:0000259" key="8">
    <source>
        <dbReference type="PROSITE" id="PS51464"/>
    </source>
</evidence>
<feature type="site" description="Catalytically relevant" evidence="5">
    <location>
        <position position="116"/>
    </location>
</feature>
<dbReference type="Pfam" id="PF01380">
    <property type="entry name" value="SIS"/>
    <property type="match status" value="1"/>
</dbReference>
<dbReference type="GO" id="GO:0005975">
    <property type="term" value="P:carbohydrate metabolic process"/>
    <property type="evidence" value="ECO:0007669"/>
    <property type="project" value="InterPro"/>
</dbReference>
<sequence length="332" mass="35005">MTALPFRIDGAAVVDGPDQWFRQVLETERDAITAFIASDQADVTDAVALIAGQERPIVCTGVGKSGLVAAKLAATFSSLGTPALFLNAAEAAHGDLGAVQTGNVVILFSNSGATDEILRILPLLKARGCLLIGIVGRAESPLARAADHLILTEIAREADHIGMAPTASTTLQMAVGDALAVAVSRLRGFTRDDFLRHHPAGLLGRHMIPIRHLMRSGEDMPTVLPHASVAELIGVMSAKRLGAASVVDHDGRFLGLIVDGDIRRLIQSRQDLYETRAEAIMGADPVTLPAEANVADALVLMQDSGGRFLVLPVVNEAGVLEGMIHTYDLVQA</sequence>
<dbReference type="CDD" id="cd05014">
    <property type="entry name" value="SIS_Kpsf"/>
    <property type="match status" value="1"/>
</dbReference>
<dbReference type="STRING" id="941907.SAMN06295910_2282"/>
<evidence type="ECO:0000256" key="5">
    <source>
        <dbReference type="PIRSR" id="PIRSR004692-3"/>
    </source>
</evidence>
<evidence type="ECO:0000256" key="3">
    <source>
        <dbReference type="ARBA" id="ARBA00023122"/>
    </source>
</evidence>
<dbReference type="GO" id="GO:0016853">
    <property type="term" value="F:isomerase activity"/>
    <property type="evidence" value="ECO:0007669"/>
    <property type="project" value="UniProtKB-KW"/>
</dbReference>
<dbReference type="EMBL" id="LT840185">
    <property type="protein sequence ID" value="SMF74852.1"/>
    <property type="molecule type" value="Genomic_DNA"/>
</dbReference>
<protein>
    <submittedName>
        <fullName evidence="9">Arabinose-5-phosphate isomerase</fullName>
    </submittedName>
</protein>
<dbReference type="Gene3D" id="3.10.580.10">
    <property type="entry name" value="CBS-domain"/>
    <property type="match status" value="1"/>
</dbReference>
<keyword evidence="3 6" id="KW-0129">CBS domain</keyword>
<feature type="domain" description="CBS" evidence="7">
    <location>
        <begin position="281"/>
        <end position="332"/>
    </location>
</feature>
<evidence type="ECO:0000256" key="2">
    <source>
        <dbReference type="ARBA" id="ARBA00022737"/>
    </source>
</evidence>
<dbReference type="InterPro" id="IPR000644">
    <property type="entry name" value="CBS_dom"/>
</dbReference>
<dbReference type="NCBIfam" id="TIGR00393">
    <property type="entry name" value="kpsF"/>
    <property type="match status" value="1"/>
</dbReference>
<dbReference type="OrthoDB" id="9762536at2"/>
<evidence type="ECO:0000313" key="9">
    <source>
        <dbReference type="EMBL" id="SMF74852.1"/>
    </source>
</evidence>
<dbReference type="Gene3D" id="3.40.50.10490">
    <property type="entry name" value="Glucose-6-phosphate isomerase like protein, domain 1"/>
    <property type="match status" value="1"/>
</dbReference>
<dbReference type="InterPro" id="IPR035474">
    <property type="entry name" value="SIS_Kpsf"/>
</dbReference>
<dbReference type="PROSITE" id="PS51371">
    <property type="entry name" value="CBS"/>
    <property type="match status" value="2"/>
</dbReference>
<evidence type="ECO:0000256" key="6">
    <source>
        <dbReference type="PROSITE-ProRule" id="PRU00703"/>
    </source>
</evidence>
<feature type="site" description="Catalytically relevant" evidence="5">
    <location>
        <position position="157"/>
    </location>
</feature>
<dbReference type="InterPro" id="IPR004800">
    <property type="entry name" value="KdsD/KpsF-type"/>
</dbReference>
<dbReference type="Pfam" id="PF00571">
    <property type="entry name" value="CBS"/>
    <property type="match status" value="2"/>
</dbReference>
<gene>
    <name evidence="9" type="ORF">SAMN06295910_2282</name>
</gene>
<proteinExistence type="inferred from homology"/>
<reference evidence="10" key="1">
    <citation type="submission" date="2017-04" db="EMBL/GenBank/DDBJ databases">
        <authorList>
            <person name="Varghese N."/>
            <person name="Submissions S."/>
        </authorList>
    </citation>
    <scope>NUCLEOTIDE SEQUENCE [LARGE SCALE GENOMIC DNA]</scope>
    <source>
        <strain evidence="10">Dd16</strain>
    </source>
</reference>
<dbReference type="AlphaFoldDB" id="A0A1X7GUS0"/>
<evidence type="ECO:0000256" key="1">
    <source>
        <dbReference type="ARBA" id="ARBA00008165"/>
    </source>
</evidence>
<evidence type="ECO:0000313" key="10">
    <source>
        <dbReference type="Proteomes" id="UP000192934"/>
    </source>
</evidence>
<dbReference type="RefSeq" id="WP_085218881.1">
    <property type="nucleotide sequence ID" value="NZ_LT840185.1"/>
</dbReference>
<feature type="site" description="Catalytically relevant" evidence="5">
    <location>
        <position position="198"/>
    </location>
</feature>
<dbReference type="GO" id="GO:1901135">
    <property type="term" value="P:carbohydrate derivative metabolic process"/>
    <property type="evidence" value="ECO:0007669"/>
    <property type="project" value="InterPro"/>
</dbReference>
<feature type="domain" description="SIS" evidence="8">
    <location>
        <begin position="46"/>
        <end position="189"/>
    </location>
</feature>
<dbReference type="InterPro" id="IPR046342">
    <property type="entry name" value="CBS_dom_sf"/>
</dbReference>